<dbReference type="OMA" id="PTHTTYQ"/>
<proteinExistence type="predicted"/>
<name>A0A068YAB7_ECHMU</name>
<evidence type="ECO:0000313" key="1">
    <source>
        <dbReference type="EMBL" id="CUT99534.1"/>
    </source>
</evidence>
<reference evidence="1" key="2">
    <citation type="submission" date="2015-11" db="EMBL/GenBank/DDBJ databases">
        <authorList>
            <person name="Zhang Y."/>
            <person name="Guo Z."/>
        </authorList>
    </citation>
    <scope>NUCLEOTIDE SEQUENCE</scope>
</reference>
<reference evidence="1" key="1">
    <citation type="journal article" date="2013" name="Nature">
        <title>The genomes of four tapeworm species reveal adaptations to parasitism.</title>
        <authorList>
            <person name="Tsai I.J."/>
            <person name="Zarowiecki M."/>
            <person name="Holroyd N."/>
            <person name="Garciarrubio A."/>
            <person name="Sanchez-Flores A."/>
            <person name="Brooks K.L."/>
            <person name="Tracey A."/>
            <person name="Bobes R.J."/>
            <person name="Fragoso G."/>
            <person name="Sciutto E."/>
            <person name="Aslett M."/>
            <person name="Beasley H."/>
            <person name="Bennett H.M."/>
            <person name="Cai J."/>
            <person name="Camicia F."/>
            <person name="Clark R."/>
            <person name="Cucher M."/>
            <person name="De Silva N."/>
            <person name="Day T.A."/>
            <person name="Deplazes P."/>
            <person name="Estrada K."/>
            <person name="Fernandez C."/>
            <person name="Holland P.W."/>
            <person name="Hou J."/>
            <person name="Hu S."/>
            <person name="Huckvale T."/>
            <person name="Hung S.S."/>
            <person name="Kamenetzky L."/>
            <person name="Keane J.A."/>
            <person name="Kiss F."/>
            <person name="Koziol U."/>
            <person name="Lambert O."/>
            <person name="Liu K."/>
            <person name="Luo X."/>
            <person name="Luo Y."/>
            <person name="Macchiaroli N."/>
            <person name="Nichol S."/>
            <person name="Paps J."/>
            <person name="Parkinson J."/>
            <person name="Pouchkina-Stantcheva N."/>
            <person name="Riddiford N."/>
            <person name="Rosenzvit M."/>
            <person name="Salinas G."/>
            <person name="Wasmuth J.D."/>
            <person name="Zamanian M."/>
            <person name="Zheng Y."/>
            <person name="Cai X."/>
            <person name="Soberon X."/>
            <person name="Olson P.D."/>
            <person name="Laclette J.P."/>
            <person name="Brehm K."/>
            <person name="Berriman M."/>
            <person name="Garciarrubio A."/>
            <person name="Bobes R.J."/>
            <person name="Fragoso G."/>
            <person name="Sanchez-Flores A."/>
            <person name="Estrada K."/>
            <person name="Cevallos M.A."/>
            <person name="Morett E."/>
            <person name="Gonzalez V."/>
            <person name="Portillo T."/>
            <person name="Ochoa-Leyva A."/>
            <person name="Jose M.V."/>
            <person name="Sciutto E."/>
            <person name="Landa A."/>
            <person name="Jimenez L."/>
            <person name="Valdes V."/>
            <person name="Carrero J.C."/>
            <person name="Larralde C."/>
            <person name="Morales-Montor J."/>
            <person name="Limon-Lason J."/>
            <person name="Soberon X."/>
            <person name="Laclette J.P."/>
        </authorList>
    </citation>
    <scope>NUCLEOTIDE SEQUENCE [LARGE SCALE GENOMIC DNA]</scope>
</reference>
<sequence>MVNPTEPSVNNETNLSEKVELRDSFEALKPESEAITKNVGETGDLNNAPTHTTYQEQLESAMNKIGLTMDDYLNARSAWSGDAALVENVDTTDLASDQELSKLGLNEEEIKEVNETASSKMEREKVRDLLTNRRNPMAQLLSSNFDAVPSEQGKLHAILEDIRKDTEYIQEIPKWQLEMQKRLDMLQQMRLDIEADTLKQREKGIKDDIDIKSKIKRRVAELEASIQEEKEQFKELKN</sequence>
<dbReference type="EMBL" id="LN902845">
    <property type="protein sequence ID" value="CUT99534.1"/>
    <property type="molecule type" value="Genomic_DNA"/>
</dbReference>
<dbReference type="Proteomes" id="UP000017246">
    <property type="component" value="Unassembled WGS sequence"/>
</dbReference>
<protein>
    <submittedName>
        <fullName evidence="1">Uncharacterized protein</fullName>
    </submittedName>
</protein>
<dbReference type="AlphaFoldDB" id="A0A068YAB7"/>
<evidence type="ECO:0000313" key="2">
    <source>
        <dbReference type="Proteomes" id="UP000017246"/>
    </source>
</evidence>
<dbReference type="OrthoDB" id="6266063at2759"/>
<keyword evidence="2" id="KW-1185">Reference proteome</keyword>
<organism evidence="1 2">
    <name type="scientific">Echinococcus multilocularis</name>
    <name type="common">Fox tapeworm</name>
    <dbReference type="NCBI Taxonomy" id="6211"/>
    <lineage>
        <taxon>Eukaryota</taxon>
        <taxon>Metazoa</taxon>
        <taxon>Spiralia</taxon>
        <taxon>Lophotrochozoa</taxon>
        <taxon>Platyhelminthes</taxon>
        <taxon>Cestoda</taxon>
        <taxon>Eucestoda</taxon>
        <taxon>Cyclophyllidea</taxon>
        <taxon>Taeniidae</taxon>
        <taxon>Echinococcus</taxon>
    </lineage>
</organism>
<accession>A0A068YAB7</accession>